<dbReference type="Proteomes" id="UP000684084">
    <property type="component" value="Unassembled WGS sequence"/>
</dbReference>
<accession>A0A916E1Z2</accession>
<organism evidence="1 2">
    <name type="scientific">Rhizophagus irregularis</name>
    <dbReference type="NCBI Taxonomy" id="588596"/>
    <lineage>
        <taxon>Eukaryota</taxon>
        <taxon>Fungi</taxon>
        <taxon>Fungi incertae sedis</taxon>
        <taxon>Mucoromycota</taxon>
        <taxon>Glomeromycotina</taxon>
        <taxon>Glomeromycetes</taxon>
        <taxon>Glomerales</taxon>
        <taxon>Glomeraceae</taxon>
        <taxon>Rhizophagus</taxon>
    </lineage>
</organism>
<dbReference type="VEuPathDB" id="FungiDB:RhiirFUN_024378"/>
<proteinExistence type="predicted"/>
<dbReference type="EMBL" id="CAGKOT010000007">
    <property type="protein sequence ID" value="CAB5349253.1"/>
    <property type="molecule type" value="Genomic_DNA"/>
</dbReference>
<name>A0A916E1Z2_9GLOM</name>
<sequence length="246" mass="28878">MNNFNFNQLTDASASNDTITFSPHPAHTLVTTVENYDPHQWSVGDIFKPFVPRSPIYDEYGRYLPPDSDGWLRVVKNSYALRQQPDLVAELQELQSDRRTKLKPKEFQRRLDKAKCKSTLHLYHGTSAKHVQRRLDTTTHLTTVQTKYHRYMNYMTGNCSNRVYYCEQGRYTYYLDSLPEKYMLPHLEDIAYNDTSDDTKSLEVRPKKRDTLTNLCDRYLHRDQIKHIRLDTGYPIDSPVSSSNKS</sequence>
<dbReference type="OrthoDB" id="2390410at2759"/>
<reference evidence="1" key="1">
    <citation type="submission" date="2020-05" db="EMBL/GenBank/DDBJ databases">
        <authorList>
            <person name="Rincon C."/>
            <person name="Sanders R I."/>
            <person name="Robbins C."/>
            <person name="Chaturvedi A."/>
        </authorList>
    </citation>
    <scope>NUCLEOTIDE SEQUENCE</scope>
    <source>
        <strain evidence="1">CHB12</strain>
    </source>
</reference>
<protein>
    <submittedName>
        <fullName evidence="1">Uncharacterized protein</fullName>
    </submittedName>
</protein>
<gene>
    <name evidence="1" type="ORF">CHRIB12_LOCUS4642</name>
</gene>
<dbReference type="AlphaFoldDB" id="A0A916E1Z2"/>
<evidence type="ECO:0000313" key="1">
    <source>
        <dbReference type="EMBL" id="CAB5349253.1"/>
    </source>
</evidence>
<evidence type="ECO:0000313" key="2">
    <source>
        <dbReference type="Proteomes" id="UP000684084"/>
    </source>
</evidence>
<comment type="caution">
    <text evidence="1">The sequence shown here is derived from an EMBL/GenBank/DDBJ whole genome shotgun (WGS) entry which is preliminary data.</text>
</comment>